<dbReference type="Gene3D" id="3.10.580.10">
    <property type="entry name" value="CBS-domain"/>
    <property type="match status" value="1"/>
</dbReference>
<dbReference type="CDD" id="cd04584">
    <property type="entry name" value="CBS_pair_AcuB_like"/>
    <property type="match status" value="1"/>
</dbReference>
<evidence type="ECO:0000313" key="4">
    <source>
        <dbReference type="EMBL" id="SFU61463.1"/>
    </source>
</evidence>
<dbReference type="SUPFAM" id="SSF54631">
    <property type="entry name" value="CBS-domain pair"/>
    <property type="match status" value="1"/>
</dbReference>
<dbReference type="RefSeq" id="WP_093025516.1">
    <property type="nucleotide sequence ID" value="NZ_FPBK01000010.1"/>
</dbReference>
<evidence type="ECO:0000256" key="2">
    <source>
        <dbReference type="PROSITE-ProRule" id="PRU00703"/>
    </source>
</evidence>
<dbReference type="OrthoDB" id="1119899at2"/>
<dbReference type="Proteomes" id="UP000199138">
    <property type="component" value="Unassembled WGS sequence"/>
</dbReference>
<evidence type="ECO:0000256" key="1">
    <source>
        <dbReference type="ARBA" id="ARBA00023122"/>
    </source>
</evidence>
<evidence type="ECO:0000313" key="5">
    <source>
        <dbReference type="Proteomes" id="UP000199138"/>
    </source>
</evidence>
<accession>A0A1I7HL85</accession>
<dbReference type="EMBL" id="FPBK01000010">
    <property type="protein sequence ID" value="SFU61463.1"/>
    <property type="molecule type" value="Genomic_DNA"/>
</dbReference>
<dbReference type="SMART" id="SM00116">
    <property type="entry name" value="CBS"/>
    <property type="match status" value="2"/>
</dbReference>
<dbReference type="InterPro" id="IPR046342">
    <property type="entry name" value="CBS_dom_sf"/>
</dbReference>
<feature type="domain" description="CBS" evidence="3">
    <location>
        <begin position="11"/>
        <end position="68"/>
    </location>
</feature>
<dbReference type="Pfam" id="PF00571">
    <property type="entry name" value="CBS"/>
    <property type="match status" value="2"/>
</dbReference>
<gene>
    <name evidence="4" type="ORF">SAMN05216480_1103</name>
</gene>
<keyword evidence="1 2" id="KW-0129">CBS domain</keyword>
<evidence type="ECO:0000259" key="3">
    <source>
        <dbReference type="PROSITE" id="PS51371"/>
    </source>
</evidence>
<dbReference type="InterPro" id="IPR051257">
    <property type="entry name" value="Diverse_CBS-Domain"/>
</dbReference>
<dbReference type="STRING" id="1224947.SAMN05216480_1103"/>
<protein>
    <submittedName>
        <fullName evidence="4">CBS domain-containing protein</fullName>
    </submittedName>
</protein>
<dbReference type="PANTHER" id="PTHR43080:SF2">
    <property type="entry name" value="CBS DOMAIN-CONTAINING PROTEIN"/>
    <property type="match status" value="1"/>
</dbReference>
<reference evidence="4 5" key="1">
    <citation type="submission" date="2016-10" db="EMBL/GenBank/DDBJ databases">
        <authorList>
            <person name="de Groot N.N."/>
        </authorList>
    </citation>
    <scope>NUCLEOTIDE SEQUENCE [LARGE SCALE GENOMIC DNA]</scope>
    <source>
        <strain evidence="4 5">CGMCC 1.12333</strain>
    </source>
</reference>
<name>A0A1I7HL85_9FLAO</name>
<sequence length="143" mass="16263">MKVNEPVSEIMTTNLVLLNTDDSLDKAERLFKKHHIRHIPVVKGHRVVGMLSLTDLLRISFADLTEDEEEVETIVYNMFTIEQVMAKTPLVVTPNQSIKEVAEILATKEFHALPVVAERKKIVGIVTTTDLLKYLLEQYKCCS</sequence>
<dbReference type="InterPro" id="IPR000644">
    <property type="entry name" value="CBS_dom"/>
</dbReference>
<feature type="domain" description="CBS" evidence="3">
    <location>
        <begin position="85"/>
        <end position="141"/>
    </location>
</feature>
<dbReference type="PROSITE" id="PS51371">
    <property type="entry name" value="CBS"/>
    <property type="match status" value="2"/>
</dbReference>
<proteinExistence type="predicted"/>
<dbReference type="AlphaFoldDB" id="A0A1I7HL85"/>
<organism evidence="4 5">
    <name type="scientific">Pustulibacterium marinum</name>
    <dbReference type="NCBI Taxonomy" id="1224947"/>
    <lineage>
        <taxon>Bacteria</taxon>
        <taxon>Pseudomonadati</taxon>
        <taxon>Bacteroidota</taxon>
        <taxon>Flavobacteriia</taxon>
        <taxon>Flavobacteriales</taxon>
        <taxon>Flavobacteriaceae</taxon>
        <taxon>Pustulibacterium</taxon>
    </lineage>
</organism>
<keyword evidence="5" id="KW-1185">Reference proteome</keyword>
<dbReference type="PANTHER" id="PTHR43080">
    <property type="entry name" value="CBS DOMAIN-CONTAINING PROTEIN CBSX3, MITOCHONDRIAL"/>
    <property type="match status" value="1"/>
</dbReference>